<dbReference type="EMBL" id="QYUQ01000002">
    <property type="protein sequence ID" value="RJG01539.1"/>
    <property type="molecule type" value="Genomic_DNA"/>
</dbReference>
<evidence type="ECO:0000313" key="2">
    <source>
        <dbReference type="Proteomes" id="UP000266327"/>
    </source>
</evidence>
<dbReference type="RefSeq" id="WP_119784987.1">
    <property type="nucleotide sequence ID" value="NZ_QYUQ01000002.1"/>
</dbReference>
<evidence type="ECO:0000313" key="1">
    <source>
        <dbReference type="EMBL" id="RJG01539.1"/>
    </source>
</evidence>
<dbReference type="OrthoDB" id="8926298at2"/>
<protein>
    <submittedName>
        <fullName evidence="1">Uncharacterized protein</fullName>
    </submittedName>
</protein>
<dbReference type="AlphaFoldDB" id="A0A3A3G409"/>
<sequence length="108" mass="12350">MMQVNEIRQRFNHIEQTIEHASEACRTSADVPSDLKQCINELDQQTGQARKVMQSQDESQIIQCVDDLEELGDRAKYACENASDLDEDVRDAVLLAHRELSDLKHSLH</sequence>
<name>A0A3A3G409_9BURK</name>
<gene>
    <name evidence="1" type="ORF">D3878_08030</name>
</gene>
<proteinExistence type="predicted"/>
<accession>A0A3A3G409</accession>
<organism evidence="1 2">
    <name type="scientific">Noviherbaspirillum sedimenti</name>
    <dbReference type="NCBI Taxonomy" id="2320865"/>
    <lineage>
        <taxon>Bacteria</taxon>
        <taxon>Pseudomonadati</taxon>
        <taxon>Pseudomonadota</taxon>
        <taxon>Betaproteobacteria</taxon>
        <taxon>Burkholderiales</taxon>
        <taxon>Oxalobacteraceae</taxon>
        <taxon>Noviherbaspirillum</taxon>
    </lineage>
</organism>
<keyword evidence="2" id="KW-1185">Reference proteome</keyword>
<comment type="caution">
    <text evidence="1">The sequence shown here is derived from an EMBL/GenBank/DDBJ whole genome shotgun (WGS) entry which is preliminary data.</text>
</comment>
<dbReference type="Proteomes" id="UP000266327">
    <property type="component" value="Unassembled WGS sequence"/>
</dbReference>
<reference evidence="2" key="1">
    <citation type="submission" date="2018-09" db="EMBL/GenBank/DDBJ databases">
        <authorList>
            <person name="Zhu H."/>
        </authorList>
    </citation>
    <scope>NUCLEOTIDE SEQUENCE [LARGE SCALE GENOMIC DNA]</scope>
    <source>
        <strain evidence="2">K1S02-23</strain>
    </source>
</reference>